<sequence>MSLDEDFCFPLPRASLRAAETTLIVQQVWFLGTKDLNRAIKRQHKLDDRTTFLISTCQALRKYRYLPWGKRRALAKNKLLNKYAQRIAGKLTIRDLAMLSLLAWHFDSKMVPLSWSLLQFFADPHKQFDAVCQSIHRSYTKTCGPDTLANFKERLGKLLGFLEWHVIRGDAVLYI</sequence>
<comment type="caution">
    <text evidence="1">The sequence shown here is derived from an EMBL/GenBank/DDBJ whole genome shotgun (WGS) entry which is preliminary data.</text>
</comment>
<protein>
    <submittedName>
        <fullName evidence="1">Uncharacterized protein</fullName>
    </submittedName>
</protein>
<dbReference type="AlphaFoldDB" id="A0A9W4I6U4"/>
<evidence type="ECO:0000313" key="1">
    <source>
        <dbReference type="EMBL" id="CAG8232227.1"/>
    </source>
</evidence>
<evidence type="ECO:0000313" key="2">
    <source>
        <dbReference type="Proteomes" id="UP001152646"/>
    </source>
</evidence>
<accession>A0A9W4I6U4</accession>
<organism evidence="1 2">
    <name type="scientific">Penicillium salamii</name>
    <dbReference type="NCBI Taxonomy" id="1612424"/>
    <lineage>
        <taxon>Eukaryota</taxon>
        <taxon>Fungi</taxon>
        <taxon>Dikarya</taxon>
        <taxon>Ascomycota</taxon>
        <taxon>Pezizomycotina</taxon>
        <taxon>Eurotiomycetes</taxon>
        <taxon>Eurotiomycetidae</taxon>
        <taxon>Eurotiales</taxon>
        <taxon>Aspergillaceae</taxon>
        <taxon>Penicillium</taxon>
    </lineage>
</organism>
<proteinExistence type="predicted"/>
<dbReference type="Proteomes" id="UP001152646">
    <property type="component" value="Unassembled WGS sequence"/>
</dbReference>
<gene>
    <name evidence="1" type="ORF">PSALAMII_LOCUS343</name>
</gene>
<reference evidence="1" key="1">
    <citation type="submission" date="2021-07" db="EMBL/GenBank/DDBJ databases">
        <authorList>
            <person name="Branca A.L. A."/>
        </authorList>
    </citation>
    <scope>NUCLEOTIDE SEQUENCE</scope>
</reference>
<name>A0A9W4I6U4_9EURO</name>
<dbReference type="EMBL" id="CAJVPA010000016">
    <property type="protein sequence ID" value="CAG8232227.1"/>
    <property type="molecule type" value="Genomic_DNA"/>
</dbReference>
<dbReference type="OrthoDB" id="239865at2759"/>